<organism evidence="3 4">
    <name type="scientific">Cryobacterium arcticum</name>
    <dbReference type="NCBI Taxonomy" id="670052"/>
    <lineage>
        <taxon>Bacteria</taxon>
        <taxon>Bacillati</taxon>
        <taxon>Actinomycetota</taxon>
        <taxon>Actinomycetes</taxon>
        <taxon>Micrococcales</taxon>
        <taxon>Microbacteriaceae</taxon>
        <taxon>Cryobacterium</taxon>
    </lineage>
</organism>
<evidence type="ECO:0000259" key="2">
    <source>
        <dbReference type="Pfam" id="PF25976"/>
    </source>
</evidence>
<dbReference type="InterPro" id="IPR059026">
    <property type="entry name" value="LpqB_N"/>
</dbReference>
<dbReference type="EMBL" id="CP016282">
    <property type="protein sequence ID" value="ANP71652.1"/>
    <property type="molecule type" value="Genomic_DNA"/>
</dbReference>
<dbReference type="Proteomes" id="UP000092582">
    <property type="component" value="Chromosome 1"/>
</dbReference>
<dbReference type="STRING" id="670052.PA27867_0685"/>
<evidence type="ECO:0000256" key="1">
    <source>
        <dbReference type="SAM" id="Phobius"/>
    </source>
</evidence>
<keyword evidence="1" id="KW-0812">Transmembrane</keyword>
<sequence length="168" mass="17563">MSPDTAPPALTGEPAPPARRDPALLVVLGLIALLVLVALVVVFTRGAPELLDAGTPGGVVQRYAAAAVEGDEDTAARYLTATALANCDRYSEPGTEDIRVTLLDTTERVSSADVRVSIVTFYDAGPFGSSESESEDVFELVRADDGWLIDAVPWQLMVCPSTGSGDGL</sequence>
<feature type="transmembrane region" description="Helical" evidence="1">
    <location>
        <begin position="23"/>
        <end position="43"/>
    </location>
</feature>
<dbReference type="Pfam" id="PF25976">
    <property type="entry name" value="LpqB_N"/>
    <property type="match status" value="1"/>
</dbReference>
<accession>A0A1B1BGH0</accession>
<keyword evidence="1" id="KW-1133">Transmembrane helix</keyword>
<proteinExistence type="predicted"/>
<feature type="domain" description="Lipoprotein LpqB N-terminal" evidence="2">
    <location>
        <begin position="55"/>
        <end position="161"/>
    </location>
</feature>
<evidence type="ECO:0000313" key="4">
    <source>
        <dbReference type="Proteomes" id="UP000092582"/>
    </source>
</evidence>
<reference evidence="3 4" key="1">
    <citation type="submission" date="2016-06" db="EMBL/GenBank/DDBJ databases">
        <title>Genome sequencing of Cryobacterium arcticum PAMC 27867.</title>
        <authorList>
            <person name="Lee J."/>
            <person name="Kim O.-S."/>
        </authorList>
    </citation>
    <scope>NUCLEOTIDE SEQUENCE [LARGE SCALE GENOMIC DNA]</scope>
    <source>
        <strain evidence="3 4">PAMC 27867</strain>
    </source>
</reference>
<protein>
    <recommendedName>
        <fullName evidence="2">Lipoprotein LpqB N-terminal domain-containing protein</fullName>
    </recommendedName>
</protein>
<dbReference type="RefSeq" id="WP_066593229.1">
    <property type="nucleotide sequence ID" value="NZ_CP016282.1"/>
</dbReference>
<dbReference type="AlphaFoldDB" id="A0A1B1BGH0"/>
<evidence type="ECO:0000313" key="3">
    <source>
        <dbReference type="EMBL" id="ANP71652.1"/>
    </source>
</evidence>
<name>A0A1B1BGH0_9MICO</name>
<dbReference type="KEGG" id="cart:PA27867_0685"/>
<keyword evidence="4" id="KW-1185">Reference proteome</keyword>
<gene>
    <name evidence="3" type="ORF">PA27867_0685</name>
</gene>
<keyword evidence="1" id="KW-0472">Membrane</keyword>